<dbReference type="AlphaFoldDB" id="A0A5S3PWV6"/>
<protein>
    <recommendedName>
        <fullName evidence="3">Lipocalin-like domain-containing protein</fullName>
    </recommendedName>
</protein>
<dbReference type="RefSeq" id="WP_138657377.1">
    <property type="nucleotide sequence ID" value="NZ_VATY01000001.1"/>
</dbReference>
<reference evidence="1 2" key="1">
    <citation type="submission" date="2019-05" db="EMBL/GenBank/DDBJ databases">
        <authorList>
            <person name="Zhang J.-Y."/>
            <person name="Feg X."/>
            <person name="Du Z.-J."/>
        </authorList>
    </citation>
    <scope>NUCLEOTIDE SEQUENCE [LARGE SCALE GENOMIC DNA]</scope>
    <source>
        <strain evidence="1 2">RZ26</strain>
    </source>
</reference>
<evidence type="ECO:0000313" key="1">
    <source>
        <dbReference type="EMBL" id="TMM59388.1"/>
    </source>
</evidence>
<dbReference type="PROSITE" id="PS51257">
    <property type="entry name" value="PROKAR_LIPOPROTEIN"/>
    <property type="match status" value="1"/>
</dbReference>
<dbReference type="OrthoDB" id="1448913at2"/>
<evidence type="ECO:0000313" key="2">
    <source>
        <dbReference type="Proteomes" id="UP000310314"/>
    </source>
</evidence>
<comment type="caution">
    <text evidence="1">The sequence shown here is derived from an EMBL/GenBank/DDBJ whole genome shotgun (WGS) entry which is preliminary data.</text>
</comment>
<organism evidence="1 2">
    <name type="scientific">Maribacter algarum</name>
    <name type="common">ex Zhang et al. 2020</name>
    <dbReference type="NCBI Taxonomy" id="2578118"/>
    <lineage>
        <taxon>Bacteria</taxon>
        <taxon>Pseudomonadati</taxon>
        <taxon>Bacteroidota</taxon>
        <taxon>Flavobacteriia</taxon>
        <taxon>Flavobacteriales</taxon>
        <taxon>Flavobacteriaceae</taxon>
        <taxon>Maribacter</taxon>
    </lineage>
</organism>
<name>A0A5S3PWV6_9FLAO</name>
<evidence type="ECO:0008006" key="3">
    <source>
        <dbReference type="Google" id="ProtNLM"/>
    </source>
</evidence>
<dbReference type="Proteomes" id="UP000310314">
    <property type="component" value="Unassembled WGS sequence"/>
</dbReference>
<keyword evidence="2" id="KW-1185">Reference proteome</keyword>
<proteinExistence type="predicted"/>
<dbReference type="EMBL" id="VATY01000001">
    <property type="protein sequence ID" value="TMM59388.1"/>
    <property type="molecule type" value="Genomic_DNA"/>
</dbReference>
<gene>
    <name evidence="1" type="ORF">FEE95_08140</name>
</gene>
<accession>A0A5S3PWV6</accession>
<sequence length="131" mass="14987">MKKLAFCLLFVGILFSCENSDDSTPTPADLNGKWELQSASCFCFYPEDFDFSAHKIIFNNDEGTLTIENSSETFFITGAGRYDFQIQNDKVVINNTWEFTYEIKGDLLIMSFVDNPEIADDEITLTYKKID</sequence>